<evidence type="ECO:0000313" key="4">
    <source>
        <dbReference type="Proteomes" id="UP001310890"/>
    </source>
</evidence>
<dbReference type="InterPro" id="IPR048273">
    <property type="entry name" value="Luciferase"/>
</dbReference>
<sequence length="277" mass="31548">MNSVLEPLKSIWTSTPTWAKLLLFTSIPSAIFLSGWFANTYRKWSLLDPRSHPPNSFRFALDRLLWYFVVSRNLRGLNPYDQPDTSVRGWNLLPEQERTMARRSFLTEALPARRGAKGRTLPYVLPQRERFAREWQVPALKKTYLLAFENLAAENETVEIRNSSNQRHSHALYLGKQRSPPTLASMSEREIAHVHLSDLSAHVMLSLADAKEVVAKGWGLRHGLSGTWLPLGWTMLFVPRTVDEVEVVVGIMEAGIRYMYMRSDGGLEGEAGVVKKD</sequence>
<keyword evidence="1" id="KW-0812">Transmembrane</keyword>
<evidence type="ECO:0000313" key="3">
    <source>
        <dbReference type="EMBL" id="KAK5112160.1"/>
    </source>
</evidence>
<dbReference type="Proteomes" id="UP001310890">
    <property type="component" value="Unassembled WGS sequence"/>
</dbReference>
<dbReference type="AlphaFoldDB" id="A0AAN7YRD6"/>
<feature type="transmembrane region" description="Helical" evidence="1">
    <location>
        <begin position="20"/>
        <end position="41"/>
    </location>
</feature>
<evidence type="ECO:0000256" key="1">
    <source>
        <dbReference type="SAM" id="Phobius"/>
    </source>
</evidence>
<dbReference type="InterPro" id="IPR040841">
    <property type="entry name" value="Luciferase_dom"/>
</dbReference>
<dbReference type="PANTHER" id="PTHR38695">
    <property type="entry name" value="AMINO ACID PERMEASE_ SLC12A DOMAIN-CONTAINING PROTEIN"/>
    <property type="match status" value="1"/>
</dbReference>
<dbReference type="Pfam" id="PF17648">
    <property type="entry name" value="Luciferase"/>
    <property type="match status" value="1"/>
</dbReference>
<name>A0AAN7YRD6_9PEZI</name>
<accession>A0AAN7YRD6</accession>
<keyword evidence="1" id="KW-0472">Membrane</keyword>
<organism evidence="3 4">
    <name type="scientific">Meristemomyces frigidus</name>
    <dbReference type="NCBI Taxonomy" id="1508187"/>
    <lineage>
        <taxon>Eukaryota</taxon>
        <taxon>Fungi</taxon>
        <taxon>Dikarya</taxon>
        <taxon>Ascomycota</taxon>
        <taxon>Pezizomycotina</taxon>
        <taxon>Dothideomycetes</taxon>
        <taxon>Dothideomycetidae</taxon>
        <taxon>Mycosphaerellales</taxon>
        <taxon>Teratosphaeriaceae</taxon>
        <taxon>Meristemomyces</taxon>
    </lineage>
</organism>
<dbReference type="EMBL" id="JAVRRL010000033">
    <property type="protein sequence ID" value="KAK5112160.1"/>
    <property type="molecule type" value="Genomic_DNA"/>
</dbReference>
<dbReference type="PANTHER" id="PTHR38695:SF1">
    <property type="entry name" value="AMINO ACID PERMEASE_ SLC12A DOMAIN-CONTAINING PROTEIN"/>
    <property type="match status" value="1"/>
</dbReference>
<reference evidence="3" key="1">
    <citation type="submission" date="2023-08" db="EMBL/GenBank/DDBJ databases">
        <title>Black Yeasts Isolated from many extreme environments.</title>
        <authorList>
            <person name="Coleine C."/>
            <person name="Stajich J.E."/>
            <person name="Selbmann L."/>
        </authorList>
    </citation>
    <scope>NUCLEOTIDE SEQUENCE</scope>
    <source>
        <strain evidence="3">CCFEE 5401</strain>
    </source>
</reference>
<proteinExistence type="predicted"/>
<protein>
    <recommendedName>
        <fullName evidence="2">Luciferase domain-containing protein</fullName>
    </recommendedName>
</protein>
<comment type="caution">
    <text evidence="3">The sequence shown here is derived from an EMBL/GenBank/DDBJ whole genome shotgun (WGS) entry which is preliminary data.</text>
</comment>
<evidence type="ECO:0000259" key="2">
    <source>
        <dbReference type="Pfam" id="PF17648"/>
    </source>
</evidence>
<feature type="domain" description="Luciferase" evidence="2">
    <location>
        <begin position="189"/>
        <end position="254"/>
    </location>
</feature>
<gene>
    <name evidence="3" type="ORF">LTR62_004503</name>
</gene>
<keyword evidence="1" id="KW-1133">Transmembrane helix</keyword>